<evidence type="ECO:0000313" key="7">
    <source>
        <dbReference type="Proteomes" id="UP001595596"/>
    </source>
</evidence>
<feature type="transmembrane region" description="Helical" evidence="4">
    <location>
        <begin position="140"/>
        <end position="165"/>
    </location>
</feature>
<evidence type="ECO:0000259" key="5">
    <source>
        <dbReference type="PROSITE" id="PS50850"/>
    </source>
</evidence>
<evidence type="ECO:0000256" key="4">
    <source>
        <dbReference type="SAM" id="Phobius"/>
    </source>
</evidence>
<feature type="transmembrane region" description="Helical" evidence="4">
    <location>
        <begin position="171"/>
        <end position="192"/>
    </location>
</feature>
<accession>A0ABV7RVW2</accession>
<dbReference type="PROSITE" id="PS50850">
    <property type="entry name" value="MFS"/>
    <property type="match status" value="1"/>
</dbReference>
<feature type="transmembrane region" description="Helical" evidence="4">
    <location>
        <begin position="82"/>
        <end position="100"/>
    </location>
</feature>
<dbReference type="PANTHER" id="PTHR23523:SF1">
    <property type="entry name" value="CYANATE TRANSPORT PROTEIN CYNX"/>
    <property type="match status" value="1"/>
</dbReference>
<dbReference type="InterPro" id="IPR020846">
    <property type="entry name" value="MFS_dom"/>
</dbReference>
<feature type="transmembrane region" description="Helical" evidence="4">
    <location>
        <begin position="304"/>
        <end position="325"/>
    </location>
</feature>
<dbReference type="Proteomes" id="UP001595596">
    <property type="component" value="Unassembled WGS sequence"/>
</dbReference>
<keyword evidence="3 4" id="KW-0472">Membrane</keyword>
<keyword evidence="2 4" id="KW-1133">Transmembrane helix</keyword>
<dbReference type="Pfam" id="PF07690">
    <property type="entry name" value="MFS_1"/>
    <property type="match status" value="1"/>
</dbReference>
<dbReference type="InterPro" id="IPR011701">
    <property type="entry name" value="MFS"/>
</dbReference>
<comment type="caution">
    <text evidence="6">The sequence shown here is derived from an EMBL/GenBank/DDBJ whole genome shotgun (WGS) entry which is preliminary data.</text>
</comment>
<reference evidence="7" key="1">
    <citation type="journal article" date="2019" name="Int. J. Syst. Evol. Microbiol.">
        <title>The Global Catalogue of Microorganisms (GCM) 10K type strain sequencing project: providing services to taxonomists for standard genome sequencing and annotation.</title>
        <authorList>
            <consortium name="The Broad Institute Genomics Platform"/>
            <consortium name="The Broad Institute Genome Sequencing Center for Infectious Disease"/>
            <person name="Wu L."/>
            <person name="Ma J."/>
        </authorList>
    </citation>
    <scope>NUCLEOTIDE SEQUENCE [LARGE SCALE GENOMIC DNA]</scope>
    <source>
        <strain evidence="7">VKM B-3226</strain>
    </source>
</reference>
<proteinExistence type="predicted"/>
<feature type="transmembrane region" description="Helical" evidence="4">
    <location>
        <begin position="51"/>
        <end position="70"/>
    </location>
</feature>
<feature type="transmembrane region" description="Helical" evidence="4">
    <location>
        <begin position="12"/>
        <end position="31"/>
    </location>
</feature>
<dbReference type="SUPFAM" id="SSF103473">
    <property type="entry name" value="MFS general substrate transporter"/>
    <property type="match status" value="1"/>
</dbReference>
<feature type="transmembrane region" description="Helical" evidence="4">
    <location>
        <begin position="337"/>
        <end position="355"/>
    </location>
</feature>
<evidence type="ECO:0000256" key="1">
    <source>
        <dbReference type="ARBA" id="ARBA00022692"/>
    </source>
</evidence>
<feature type="transmembrane region" description="Helical" evidence="4">
    <location>
        <begin position="213"/>
        <end position="235"/>
    </location>
</feature>
<dbReference type="EMBL" id="JBHRXE010000004">
    <property type="protein sequence ID" value="MFC3568131.1"/>
    <property type="molecule type" value="Genomic_DNA"/>
</dbReference>
<feature type="transmembrane region" description="Helical" evidence="4">
    <location>
        <begin position="278"/>
        <end position="298"/>
    </location>
</feature>
<dbReference type="PANTHER" id="PTHR23523">
    <property type="match status" value="1"/>
</dbReference>
<name>A0ABV7RVW2_9RHOB</name>
<dbReference type="RefSeq" id="WP_379027636.1">
    <property type="nucleotide sequence ID" value="NZ_JBHRXE010000004.1"/>
</dbReference>
<feature type="transmembrane region" description="Helical" evidence="4">
    <location>
        <begin position="241"/>
        <end position="266"/>
    </location>
</feature>
<dbReference type="Gene3D" id="1.20.1250.20">
    <property type="entry name" value="MFS general substrate transporter like domains"/>
    <property type="match status" value="2"/>
</dbReference>
<evidence type="ECO:0000256" key="2">
    <source>
        <dbReference type="ARBA" id="ARBA00022989"/>
    </source>
</evidence>
<keyword evidence="7" id="KW-1185">Reference proteome</keyword>
<dbReference type="InterPro" id="IPR036259">
    <property type="entry name" value="MFS_trans_sf"/>
</dbReference>
<sequence length="412" mass="41723">MTANKAKPAADPRPWMLAVVALVGLALRPFLTGLGPVTGPVAADTGLSLQGLSLLTLLPILLMGAGAFFGPGLQARLGAKRATVAALLVLALGSALRLVAHSAAQMLGSAVLLGLGAAAVQAVFPAVIKREFPRRVSLAMGLYASMMMGGGAFGAQAAPLVAGWSGSWRLALGWLALPAALTALLVALVLPREQGAGRSGGLALRGWLGRPRVWLLMACFGLINGGYSSSVAWLAPAFRDLGWTAGASGGLLALLAVGQAISALLTPVLASRGSDRRPWLLGCLALQALGFALLALRPEAAPHLTAFLLGAGLGGCFSLMMVVALDHLPDPVEAGALAALMQGGGFLLAALPPWLLAALHDQTGSFAAGWELHLGAVLLVGLLALRLSPQSYRSALGRAAAPAPLPGRAPAE</sequence>
<feature type="transmembrane region" description="Helical" evidence="4">
    <location>
        <begin position="106"/>
        <end position="128"/>
    </location>
</feature>
<dbReference type="InterPro" id="IPR052524">
    <property type="entry name" value="MFS_Cyanate_Porter"/>
</dbReference>
<protein>
    <submittedName>
        <fullName evidence="6">MFS transporter</fullName>
    </submittedName>
</protein>
<organism evidence="6 7">
    <name type="scientific">Paracoccus simplex</name>
    <dbReference type="NCBI Taxonomy" id="2086346"/>
    <lineage>
        <taxon>Bacteria</taxon>
        <taxon>Pseudomonadati</taxon>
        <taxon>Pseudomonadota</taxon>
        <taxon>Alphaproteobacteria</taxon>
        <taxon>Rhodobacterales</taxon>
        <taxon>Paracoccaceae</taxon>
        <taxon>Paracoccus</taxon>
    </lineage>
</organism>
<feature type="transmembrane region" description="Helical" evidence="4">
    <location>
        <begin position="367"/>
        <end position="385"/>
    </location>
</feature>
<evidence type="ECO:0000313" key="6">
    <source>
        <dbReference type="EMBL" id="MFC3568131.1"/>
    </source>
</evidence>
<evidence type="ECO:0000256" key="3">
    <source>
        <dbReference type="ARBA" id="ARBA00023136"/>
    </source>
</evidence>
<keyword evidence="1 4" id="KW-0812">Transmembrane</keyword>
<gene>
    <name evidence="6" type="ORF">ACFOMP_01535</name>
</gene>
<feature type="domain" description="Major facilitator superfamily (MFS) profile" evidence="5">
    <location>
        <begin position="16"/>
        <end position="393"/>
    </location>
</feature>